<dbReference type="Gene3D" id="3.30.420.10">
    <property type="entry name" value="Ribonuclease H-like superfamily/Ribonuclease H"/>
    <property type="match status" value="1"/>
</dbReference>
<feature type="region of interest" description="Disordered" evidence="5">
    <location>
        <begin position="1253"/>
        <end position="1296"/>
    </location>
</feature>
<evidence type="ECO:0000313" key="7">
    <source>
        <dbReference type="EMBL" id="RZB57470.1"/>
    </source>
</evidence>
<feature type="region of interest" description="Disordered" evidence="5">
    <location>
        <begin position="225"/>
        <end position="267"/>
    </location>
</feature>
<dbReference type="Pfam" id="PF22936">
    <property type="entry name" value="Pol_BBD"/>
    <property type="match status" value="1"/>
</dbReference>
<dbReference type="PROSITE" id="PS50994">
    <property type="entry name" value="INTEGRASE"/>
    <property type="match status" value="1"/>
</dbReference>
<keyword evidence="7" id="KW-0548">Nucleotidyltransferase</keyword>
<feature type="compositionally biased region" description="Basic and acidic residues" evidence="5">
    <location>
        <begin position="232"/>
        <end position="247"/>
    </location>
</feature>
<keyword evidence="4" id="KW-0378">Hydrolase</keyword>
<dbReference type="Pfam" id="PF00665">
    <property type="entry name" value="rve"/>
    <property type="match status" value="1"/>
</dbReference>
<evidence type="ECO:0000313" key="8">
    <source>
        <dbReference type="Proteomes" id="UP000289340"/>
    </source>
</evidence>
<proteinExistence type="predicted"/>
<dbReference type="Pfam" id="PF25597">
    <property type="entry name" value="SH3_retrovirus"/>
    <property type="match status" value="1"/>
</dbReference>
<dbReference type="GO" id="GO:0004190">
    <property type="term" value="F:aspartic-type endopeptidase activity"/>
    <property type="evidence" value="ECO:0007669"/>
    <property type="project" value="UniProtKB-KW"/>
</dbReference>
<dbReference type="InterPro" id="IPR039537">
    <property type="entry name" value="Retrotran_Ty1/copia-like"/>
</dbReference>
<dbReference type="SUPFAM" id="SSF53098">
    <property type="entry name" value="Ribonuclease H-like"/>
    <property type="match status" value="1"/>
</dbReference>
<feature type="domain" description="Integrase catalytic" evidence="6">
    <location>
        <begin position="480"/>
        <end position="646"/>
    </location>
</feature>
<dbReference type="PANTHER" id="PTHR42648">
    <property type="entry name" value="TRANSPOSASE, PUTATIVE-RELATED"/>
    <property type="match status" value="1"/>
</dbReference>
<dbReference type="InterPro" id="IPR013103">
    <property type="entry name" value="RVT_2"/>
</dbReference>
<dbReference type="PANTHER" id="PTHR42648:SF18">
    <property type="entry name" value="RETROTRANSPOSON, UNCLASSIFIED-LIKE PROTEIN"/>
    <property type="match status" value="1"/>
</dbReference>
<evidence type="ECO:0000256" key="1">
    <source>
        <dbReference type="ARBA" id="ARBA00022670"/>
    </source>
</evidence>
<feature type="compositionally biased region" description="Polar residues" evidence="5">
    <location>
        <begin position="1218"/>
        <end position="1231"/>
    </location>
</feature>
<dbReference type="GO" id="GO:0003676">
    <property type="term" value="F:nucleic acid binding"/>
    <property type="evidence" value="ECO:0007669"/>
    <property type="project" value="InterPro"/>
</dbReference>
<dbReference type="GO" id="GO:0003887">
    <property type="term" value="F:DNA-directed DNA polymerase activity"/>
    <property type="evidence" value="ECO:0007669"/>
    <property type="project" value="UniProtKB-EC"/>
</dbReference>
<dbReference type="GO" id="GO:0006508">
    <property type="term" value="P:proteolysis"/>
    <property type="evidence" value="ECO:0007669"/>
    <property type="project" value="UniProtKB-KW"/>
</dbReference>
<reference evidence="7 8" key="1">
    <citation type="submission" date="2018-09" db="EMBL/GenBank/DDBJ databases">
        <title>A high-quality reference genome of wild soybean provides a powerful tool to mine soybean genomes.</title>
        <authorList>
            <person name="Xie M."/>
            <person name="Chung C.Y.L."/>
            <person name="Li M.-W."/>
            <person name="Wong F.-L."/>
            <person name="Chan T.-F."/>
            <person name="Lam H.-M."/>
        </authorList>
    </citation>
    <scope>NUCLEOTIDE SEQUENCE [LARGE SCALE GENOMIC DNA]</scope>
    <source>
        <strain evidence="8">cv. W05</strain>
        <tissue evidence="7">Hypocotyl of etiolated seedlings</tissue>
    </source>
</reference>
<keyword evidence="8" id="KW-1185">Reference proteome</keyword>
<dbReference type="InterPro" id="IPR054722">
    <property type="entry name" value="PolX-like_BBD"/>
</dbReference>
<dbReference type="InterPro" id="IPR057670">
    <property type="entry name" value="SH3_retrovirus"/>
</dbReference>
<dbReference type="InterPro" id="IPR025724">
    <property type="entry name" value="GAG-pre-integrase_dom"/>
</dbReference>
<dbReference type="Pfam" id="PF13976">
    <property type="entry name" value="gag_pre-integrs"/>
    <property type="match status" value="1"/>
</dbReference>
<dbReference type="SUPFAM" id="SSF56672">
    <property type="entry name" value="DNA/RNA polymerases"/>
    <property type="match status" value="1"/>
</dbReference>
<keyword evidence="7" id="KW-0808">Transferase</keyword>
<dbReference type="InterPro" id="IPR012337">
    <property type="entry name" value="RNaseH-like_sf"/>
</dbReference>
<organism evidence="7 8">
    <name type="scientific">Glycine soja</name>
    <name type="common">Wild soybean</name>
    <dbReference type="NCBI Taxonomy" id="3848"/>
    <lineage>
        <taxon>Eukaryota</taxon>
        <taxon>Viridiplantae</taxon>
        <taxon>Streptophyta</taxon>
        <taxon>Embryophyta</taxon>
        <taxon>Tracheophyta</taxon>
        <taxon>Spermatophyta</taxon>
        <taxon>Magnoliopsida</taxon>
        <taxon>eudicotyledons</taxon>
        <taxon>Gunneridae</taxon>
        <taxon>Pentapetalae</taxon>
        <taxon>rosids</taxon>
        <taxon>fabids</taxon>
        <taxon>Fabales</taxon>
        <taxon>Fabaceae</taxon>
        <taxon>Papilionoideae</taxon>
        <taxon>50 kb inversion clade</taxon>
        <taxon>NPAAA clade</taxon>
        <taxon>indigoferoid/millettioid clade</taxon>
        <taxon>Phaseoleae</taxon>
        <taxon>Glycine</taxon>
        <taxon>Glycine subgen. Soja</taxon>
    </lineage>
</organism>
<feature type="region of interest" description="Disordered" evidence="5">
    <location>
        <begin position="1212"/>
        <end position="1239"/>
    </location>
</feature>
<dbReference type="CDD" id="cd09272">
    <property type="entry name" value="RNase_HI_RT_Ty1"/>
    <property type="match status" value="1"/>
</dbReference>
<dbReference type="Pfam" id="PF14223">
    <property type="entry name" value="Retrotran_gag_2"/>
    <property type="match status" value="1"/>
</dbReference>
<keyword evidence="3" id="KW-0064">Aspartyl protease</keyword>
<dbReference type="InterPro" id="IPR036397">
    <property type="entry name" value="RNaseH_sf"/>
</dbReference>
<dbReference type="GO" id="GO:0015074">
    <property type="term" value="P:DNA integration"/>
    <property type="evidence" value="ECO:0007669"/>
    <property type="project" value="InterPro"/>
</dbReference>
<evidence type="ECO:0000256" key="2">
    <source>
        <dbReference type="ARBA" id="ARBA00022723"/>
    </source>
</evidence>
<accession>A0A445G8E4</accession>
<dbReference type="Pfam" id="PF07727">
    <property type="entry name" value="RVT_2"/>
    <property type="match status" value="1"/>
</dbReference>
<name>A0A445G8E4_GLYSO</name>
<dbReference type="GO" id="GO:0046872">
    <property type="term" value="F:metal ion binding"/>
    <property type="evidence" value="ECO:0007669"/>
    <property type="project" value="UniProtKB-KW"/>
</dbReference>
<protein>
    <submittedName>
        <fullName evidence="7">Retrovirus-related Pol polyprotein from transposon TNT 1-94</fullName>
        <ecNumber evidence="7">2.7.7.7</ecNumber>
    </submittedName>
</protein>
<dbReference type="InterPro" id="IPR001584">
    <property type="entry name" value="Integrase_cat-core"/>
</dbReference>
<feature type="compositionally biased region" description="Polar residues" evidence="5">
    <location>
        <begin position="257"/>
        <end position="267"/>
    </location>
</feature>
<sequence length="1421" mass="163619">MANGGFPFQMPMLTKNNYDNWSIKMKALLGAQDVWDIVENGFEEQDEASLSQGVKETLKESRKRDKKALFLIYQSVDEDTFEKISNATTAKEAWDKLQTCNKGVEQVKKIRLQTLRGDFEHLFMEESESISDYFSRVLAVVNQLKRTGEDVDEVKVMKKILRTLNPSFDFIVTNIEENKDLKTMTIKQLMGSLQAYEEKQKRKIKQKEATEQLLQLNVKEANYANYKSQRGRGRDQDRGRGRGHGGEGRGGYKNHSNKFNNGERSWNPQIGHYASECRFSKKVEEKGNFVEEKGGEEETLLLACQNKFEEKRNKWYLDTGASNHMCGDQSMFMEINEAATGDVSFGDDSKIPVKGIGKILIRLKNGSHQFISNVYYVPNMKNIILSLGQLLEKDYDIHLKEHSLFLRDCRHNLIAKACYTDSSWLWHLRFGHLNFDGLEHLAKKEMVRGLPSINHPDQLCEGCLIGKQFRKSFPKETTTRATKPLELIHTNVCGPIKPNSFGKNKYFLLFIDDYSRKAWVYFLKEKSEVFENFKKFKALVEKESGLSIKAMRSDRGGEFTSNKFNKYCEDHGIHRPLAVPRSPQQNGVAERKNRTILNMVRSMLKSKKMPKEFWVEAVACVVYLTNHSPTRSVHETTPQEAWSGRKPRISNLKVFGSIAYTHVPDKKRTKLDDKSEKYVFVGYDSRSKGYKHYNPNSRKIVISCDVEFDEEDCWDWSVQEDKYDFLLYFEEDDEIQQPIIEEHITPPASLTPRLDETSSSERTPRLRSIEEIYEWKDAMDEEIKSITKNDTWELTTLPRGHKAIGVRWVYKAKKNAKRDVERYKARLVAKGYSQRQEIDYDEVFAPVARLETIRLIISLAAQNKWKIHQMDVKSAFLNGFLEEVYIEQPLGYEVKGQEEKVLKLKKALYGLKQAPRAWNVRIDKYFQDKNFIKYPYEHALYIKAQSEDILIVCLYVDDLIFTGNNPSMFEEFKKDMSNEFEMTDMGLMAYYLGIKVKQEDKRIFITQEAYAKEVLKKFKMDDANPVGTPMECGSKLSKHEKGENVDPTLYKSLLQPQLTSRRQRESFDTSKGTTNFGLHYYSSDKYNIVGYSDSDWSGDLDDRKSTTGFVFFMGDTAFTWMSKKQPIVTLSTCEAEYVAATSCVCHAIWLRNLLKELKMPQEEPMEICVDNKSALALAKNPVFYERSKHIDTRYHFIRECIEKKEVKDSVIDNDKSGTKTNNDQPSSVVNSSRDKSKPMEAMNLSAYFKESVIGNDKSGTKTNDEQPSSTMNSSHDKSKPVEARNRSPDLNESNEINREFDHQDKNMISNTYNGECKIVGTDGCGIVSYHSDKLSSVKDKRATMMSDIIEVRKDKVGDAVTELVSSASEIIEPCHSHSVAEDKLSVMLMSFRTRLDDKDGKHGGDIDDDVVELKSQSHQCP</sequence>
<comment type="caution">
    <text evidence="7">The sequence shown here is derived from an EMBL/GenBank/DDBJ whole genome shotgun (WGS) entry which is preliminary data.</text>
</comment>
<dbReference type="InterPro" id="IPR043502">
    <property type="entry name" value="DNA/RNA_pol_sf"/>
</dbReference>
<feature type="compositionally biased region" description="Basic and acidic residues" evidence="5">
    <location>
        <begin position="1274"/>
        <end position="1296"/>
    </location>
</feature>
<dbReference type="EC" id="2.7.7.7" evidence="7"/>
<keyword evidence="1" id="KW-0645">Protease</keyword>
<evidence type="ECO:0000256" key="3">
    <source>
        <dbReference type="ARBA" id="ARBA00022750"/>
    </source>
</evidence>
<keyword evidence="2" id="KW-0479">Metal-binding</keyword>
<evidence type="ECO:0000259" key="6">
    <source>
        <dbReference type="PROSITE" id="PS50994"/>
    </source>
</evidence>
<evidence type="ECO:0000256" key="4">
    <source>
        <dbReference type="ARBA" id="ARBA00022801"/>
    </source>
</evidence>
<evidence type="ECO:0000256" key="5">
    <source>
        <dbReference type="SAM" id="MobiDB-lite"/>
    </source>
</evidence>
<dbReference type="EMBL" id="QZWG01000017">
    <property type="protein sequence ID" value="RZB57470.1"/>
    <property type="molecule type" value="Genomic_DNA"/>
</dbReference>
<gene>
    <name evidence="7" type="ORF">D0Y65_046228</name>
</gene>
<dbReference type="Proteomes" id="UP000289340">
    <property type="component" value="Chromosome 17"/>
</dbReference>